<keyword evidence="2" id="KW-1185">Reference proteome</keyword>
<name>A0A8T0JBA8_CERPU</name>
<protein>
    <submittedName>
        <fullName evidence="1">Uncharacterized protein</fullName>
    </submittedName>
</protein>
<dbReference type="AlphaFoldDB" id="A0A8T0JBA8"/>
<dbReference type="EMBL" id="CM026421">
    <property type="protein sequence ID" value="KAG0591991.1"/>
    <property type="molecule type" value="Genomic_DNA"/>
</dbReference>
<proteinExistence type="predicted"/>
<evidence type="ECO:0000313" key="2">
    <source>
        <dbReference type="Proteomes" id="UP000822688"/>
    </source>
</evidence>
<organism evidence="1 2">
    <name type="scientific">Ceratodon purpureus</name>
    <name type="common">Fire moss</name>
    <name type="synonym">Dicranum purpureum</name>
    <dbReference type="NCBI Taxonomy" id="3225"/>
    <lineage>
        <taxon>Eukaryota</taxon>
        <taxon>Viridiplantae</taxon>
        <taxon>Streptophyta</taxon>
        <taxon>Embryophyta</taxon>
        <taxon>Bryophyta</taxon>
        <taxon>Bryophytina</taxon>
        <taxon>Bryopsida</taxon>
        <taxon>Dicranidae</taxon>
        <taxon>Pseudoditrichales</taxon>
        <taxon>Ditrichaceae</taxon>
        <taxon>Ceratodon</taxon>
    </lineage>
</organism>
<sequence length="128" mass="13920">MNATSLSKVPGSFNPHAYYSLSHNFSKISAGILIVFIGHEACQLIIVFKSLLVGDLSGPPTGWNLLQQHANDSAKVLRVLIKVLGVLFGDFITQEPLGLAVKGQFLLPIKMLELLQPATVGCREHRIT</sequence>
<accession>A0A8T0JBA8</accession>
<comment type="caution">
    <text evidence="1">The sequence shown here is derived from an EMBL/GenBank/DDBJ whole genome shotgun (WGS) entry which is preliminary data.</text>
</comment>
<reference evidence="1" key="1">
    <citation type="submission" date="2020-06" db="EMBL/GenBank/DDBJ databases">
        <title>WGS assembly of Ceratodon purpureus strain R40.</title>
        <authorList>
            <person name="Carey S.B."/>
            <person name="Jenkins J."/>
            <person name="Shu S."/>
            <person name="Lovell J.T."/>
            <person name="Sreedasyam A."/>
            <person name="Maumus F."/>
            <person name="Tiley G.P."/>
            <person name="Fernandez-Pozo N."/>
            <person name="Barry K."/>
            <person name="Chen C."/>
            <person name="Wang M."/>
            <person name="Lipzen A."/>
            <person name="Daum C."/>
            <person name="Saski C.A."/>
            <person name="Payton A.C."/>
            <person name="Mcbreen J.C."/>
            <person name="Conrad R.E."/>
            <person name="Kollar L.M."/>
            <person name="Olsson S."/>
            <person name="Huttunen S."/>
            <person name="Landis J.B."/>
            <person name="Wickett N.J."/>
            <person name="Johnson M.G."/>
            <person name="Rensing S.A."/>
            <person name="Grimwood J."/>
            <person name="Schmutz J."/>
            <person name="Mcdaniel S.F."/>
        </authorList>
    </citation>
    <scope>NUCLEOTIDE SEQUENCE</scope>
    <source>
        <strain evidence="1">R40</strain>
    </source>
</reference>
<dbReference type="Proteomes" id="UP000822688">
    <property type="component" value="Chromosome 1"/>
</dbReference>
<evidence type="ECO:0000313" key="1">
    <source>
        <dbReference type="EMBL" id="KAG0591991.1"/>
    </source>
</evidence>
<gene>
    <name evidence="1" type="ORF">KC19_1G216400</name>
</gene>